<dbReference type="AlphaFoldDB" id="A0A8H5LW58"/>
<evidence type="ECO:0000256" key="1">
    <source>
        <dbReference type="SAM" id="MobiDB-lite"/>
    </source>
</evidence>
<sequence>MVADVFTYSLSFLLITGFMSHPSRFISFSTQRSRDLVRRILAPHPKLGLRAPDIFAQIHGQFPDAKESEKYLPNIHPDAAAQWKALGMYPEHPEHPVRSMKHLKRNILPEMLERGIIHEVFINRKNHKDTARFKYNPPTKTVYEILPEPVIPKGVDMEFRWRLIPPELVTDKGPEAPDPDPEKVREERERLNRQTMERQKRKIEAKFERRLRKKAERAAKRGF</sequence>
<comment type="caution">
    <text evidence="2">The sequence shown here is derived from an EMBL/GenBank/DDBJ whole genome shotgun (WGS) entry which is preliminary data.</text>
</comment>
<accession>A0A8H5LW58</accession>
<reference evidence="2 3" key="1">
    <citation type="journal article" date="2020" name="ISME J.">
        <title>Uncovering the hidden diversity of litter-decomposition mechanisms in mushroom-forming fungi.</title>
        <authorList>
            <person name="Floudas D."/>
            <person name="Bentzer J."/>
            <person name="Ahren D."/>
            <person name="Johansson T."/>
            <person name="Persson P."/>
            <person name="Tunlid A."/>
        </authorList>
    </citation>
    <scope>NUCLEOTIDE SEQUENCE [LARGE SCALE GENOMIC DNA]</scope>
    <source>
        <strain evidence="2 3">CBS 291.85</strain>
    </source>
</reference>
<gene>
    <name evidence="2" type="ORF">D9758_003429</name>
</gene>
<feature type="region of interest" description="Disordered" evidence="1">
    <location>
        <begin position="168"/>
        <end position="202"/>
    </location>
</feature>
<evidence type="ECO:0000313" key="2">
    <source>
        <dbReference type="EMBL" id="KAF5371782.1"/>
    </source>
</evidence>
<name>A0A8H5LW58_9AGAR</name>
<dbReference type="OrthoDB" id="2587968at2759"/>
<protein>
    <submittedName>
        <fullName evidence="2">Uncharacterized protein</fullName>
    </submittedName>
</protein>
<evidence type="ECO:0000313" key="3">
    <source>
        <dbReference type="Proteomes" id="UP000559256"/>
    </source>
</evidence>
<proteinExistence type="predicted"/>
<feature type="compositionally biased region" description="Basic and acidic residues" evidence="1">
    <location>
        <begin position="169"/>
        <end position="202"/>
    </location>
</feature>
<dbReference type="Proteomes" id="UP000559256">
    <property type="component" value="Unassembled WGS sequence"/>
</dbReference>
<organism evidence="2 3">
    <name type="scientific">Tetrapyrgos nigripes</name>
    <dbReference type="NCBI Taxonomy" id="182062"/>
    <lineage>
        <taxon>Eukaryota</taxon>
        <taxon>Fungi</taxon>
        <taxon>Dikarya</taxon>
        <taxon>Basidiomycota</taxon>
        <taxon>Agaricomycotina</taxon>
        <taxon>Agaricomycetes</taxon>
        <taxon>Agaricomycetidae</taxon>
        <taxon>Agaricales</taxon>
        <taxon>Marasmiineae</taxon>
        <taxon>Marasmiaceae</taxon>
        <taxon>Tetrapyrgos</taxon>
    </lineage>
</organism>
<dbReference type="EMBL" id="JAACJM010000007">
    <property type="protein sequence ID" value="KAF5371782.1"/>
    <property type="molecule type" value="Genomic_DNA"/>
</dbReference>
<keyword evidence="3" id="KW-1185">Reference proteome</keyword>